<dbReference type="PROSITE" id="PS50893">
    <property type="entry name" value="ABC_TRANSPORTER_2"/>
    <property type="match status" value="1"/>
</dbReference>
<keyword evidence="12" id="KW-1185">Reference proteome</keyword>
<feature type="transmembrane region" description="Helical" evidence="8">
    <location>
        <begin position="658"/>
        <end position="677"/>
    </location>
</feature>
<reference evidence="11" key="1">
    <citation type="submission" date="2020-11" db="EMBL/GenBank/DDBJ databases">
        <authorList>
            <person name="Tran Van P."/>
        </authorList>
    </citation>
    <scope>NUCLEOTIDE SEQUENCE</scope>
</reference>
<evidence type="ECO:0000256" key="7">
    <source>
        <dbReference type="SAM" id="MobiDB-lite"/>
    </source>
</evidence>
<dbReference type="InterPro" id="IPR017871">
    <property type="entry name" value="ABC_transporter-like_CS"/>
</dbReference>
<organism evidence="11">
    <name type="scientific">Oppiella nova</name>
    <dbReference type="NCBI Taxonomy" id="334625"/>
    <lineage>
        <taxon>Eukaryota</taxon>
        <taxon>Metazoa</taxon>
        <taxon>Ecdysozoa</taxon>
        <taxon>Arthropoda</taxon>
        <taxon>Chelicerata</taxon>
        <taxon>Arachnida</taxon>
        <taxon>Acari</taxon>
        <taxon>Acariformes</taxon>
        <taxon>Sarcoptiformes</taxon>
        <taxon>Oribatida</taxon>
        <taxon>Brachypylina</taxon>
        <taxon>Oppioidea</taxon>
        <taxon>Oppiidae</taxon>
        <taxon>Oppiella</taxon>
    </lineage>
</organism>
<evidence type="ECO:0000256" key="3">
    <source>
        <dbReference type="ARBA" id="ARBA00022741"/>
    </source>
</evidence>
<dbReference type="Proteomes" id="UP000728032">
    <property type="component" value="Unassembled WGS sequence"/>
</dbReference>
<keyword evidence="6 8" id="KW-0472">Membrane</keyword>
<accession>A0A7R9LEK4</accession>
<dbReference type="AlphaFoldDB" id="A0A7R9LEK4"/>
<feature type="domain" description="ABC transporter" evidence="9">
    <location>
        <begin position="171"/>
        <end position="402"/>
    </location>
</feature>
<dbReference type="InterPro" id="IPR013525">
    <property type="entry name" value="ABC2_TM"/>
</dbReference>
<feature type="region of interest" description="Disordered" evidence="7">
    <location>
        <begin position="28"/>
        <end position="54"/>
    </location>
</feature>
<evidence type="ECO:0000256" key="5">
    <source>
        <dbReference type="ARBA" id="ARBA00022989"/>
    </source>
</evidence>
<evidence type="ECO:0000256" key="8">
    <source>
        <dbReference type="SAM" id="Phobius"/>
    </source>
</evidence>
<feature type="transmembrane region" description="Helical" evidence="8">
    <location>
        <begin position="697"/>
        <end position="724"/>
    </location>
</feature>
<feature type="transmembrane region" description="Helical" evidence="8">
    <location>
        <begin position="736"/>
        <end position="757"/>
    </location>
</feature>
<evidence type="ECO:0000256" key="2">
    <source>
        <dbReference type="ARBA" id="ARBA00022692"/>
    </source>
</evidence>
<sequence length="850" mass="95970">MNSMNAIMESTDYNEEIELKNNDIIEDISDDTNSHSTEPNGSVHTSRKQSVEESTDETVVSLNYGLNEGLIHANDSIIKDIIETQEEEDSSDELSQTRGPVLPQINITNEYSEEVIETYDKTDDDNVSMNSNNSSKFATLDPNSADKAYQFRRDSIRQSLQSNHIDLGNAIEVNNVSFGYNKKANVLNNISINVPKGKIYALLGSSGCGKTTLLRLLLGRMKPSKGKISVFGEQPGCKTSHIPGPGVGYMPQELALFTEFTIEETLIYFGSLYHMDLDHIQDRIQFLIKLLNLPQKERKVSQLSGGQQRRASIAVALFHAPPLLILDEPTVGVDPLLRCRIWEYLESLCVNESMTVLITTHYVEESRNAQTIGFLRFGRILAQRSPIKLLNQYNCVTLEEVFLKLCEEDCDDLKRSKDRISLRLEKHANRKKSLFPSDQISPYLDPEIAAKLWVEPKYTQKPIDIQRIKALIHKNYLKLKGNPMLVFFFLILPVIQITLFCESVVKQPDQLPVAIHSPEVNGNLSDAFIRFIDQKMMKLIYHKTLESAIDSVYKGKAWYAISMSDNFSDAFDIRATDAEHMTDEDIEESKIKLYPDHSDNFIQQFIYQSLFESYHQFLSTYITSIDLNPATVSLPIATQEPIYGTIEYSLINSIAPGAIVAIIYTTPLLLASFLIVLERKDGLLERSFVSGVRSFEVLISHMFTLIPALLVQVSLLMFVAFIVFEVKLMGQASEVFWLMFLQGTNGIILGLLVSAVAPNEVAALLMAFGLVFPMWMICGVFWPLDSVPGIMRTIFYMAPLSLPIESIRYIITRGWTIHYFDVQVGYAVSGVYNIVLFVATVFIFHLSSSE</sequence>
<keyword evidence="5 8" id="KW-1133">Transmembrane helix</keyword>
<dbReference type="PANTHER" id="PTHR43038">
    <property type="entry name" value="ATP-BINDING CASSETTE, SUB-FAMILY H, MEMBER 1"/>
    <property type="match status" value="1"/>
</dbReference>
<dbReference type="Pfam" id="PF00005">
    <property type="entry name" value="ABC_tran"/>
    <property type="match status" value="1"/>
</dbReference>
<dbReference type="CDD" id="cd03230">
    <property type="entry name" value="ABC_DR_subfamily_A"/>
    <property type="match status" value="1"/>
</dbReference>
<dbReference type="SUPFAM" id="SSF52540">
    <property type="entry name" value="P-loop containing nucleoside triphosphate hydrolases"/>
    <property type="match status" value="1"/>
</dbReference>
<dbReference type="InterPro" id="IPR027417">
    <property type="entry name" value="P-loop_NTPase"/>
</dbReference>
<feature type="transmembrane region" description="Helical" evidence="8">
    <location>
        <begin position="823"/>
        <end position="846"/>
    </location>
</feature>
<keyword evidence="2 8" id="KW-0812">Transmembrane</keyword>
<feature type="transmembrane region" description="Helical" evidence="8">
    <location>
        <begin position="794"/>
        <end position="811"/>
    </location>
</feature>
<evidence type="ECO:0000259" key="10">
    <source>
        <dbReference type="PROSITE" id="PS51012"/>
    </source>
</evidence>
<feature type="transmembrane region" description="Helical" evidence="8">
    <location>
        <begin position="763"/>
        <end position="782"/>
    </location>
</feature>
<dbReference type="OrthoDB" id="10255969at2759"/>
<dbReference type="GO" id="GO:0005524">
    <property type="term" value="F:ATP binding"/>
    <property type="evidence" value="ECO:0007669"/>
    <property type="project" value="UniProtKB-KW"/>
</dbReference>
<dbReference type="Gene3D" id="3.40.50.300">
    <property type="entry name" value="P-loop containing nucleotide triphosphate hydrolases"/>
    <property type="match status" value="1"/>
</dbReference>
<keyword evidence="3" id="KW-0547">Nucleotide-binding</keyword>
<dbReference type="GO" id="GO:0016887">
    <property type="term" value="F:ATP hydrolysis activity"/>
    <property type="evidence" value="ECO:0007669"/>
    <property type="project" value="InterPro"/>
</dbReference>
<evidence type="ECO:0000256" key="4">
    <source>
        <dbReference type="ARBA" id="ARBA00022840"/>
    </source>
</evidence>
<feature type="compositionally biased region" description="Polar residues" evidence="7">
    <location>
        <begin position="34"/>
        <end position="44"/>
    </location>
</feature>
<dbReference type="GO" id="GO:0140359">
    <property type="term" value="F:ABC-type transporter activity"/>
    <property type="evidence" value="ECO:0007669"/>
    <property type="project" value="InterPro"/>
</dbReference>
<comment type="subcellular location">
    <subcellularLocation>
        <location evidence="1">Membrane</location>
        <topology evidence="1">Multi-pass membrane protein</topology>
    </subcellularLocation>
</comment>
<proteinExistence type="predicted"/>
<dbReference type="SMART" id="SM00382">
    <property type="entry name" value="AAA"/>
    <property type="match status" value="1"/>
</dbReference>
<evidence type="ECO:0000259" key="9">
    <source>
        <dbReference type="PROSITE" id="PS50893"/>
    </source>
</evidence>
<dbReference type="EMBL" id="CAJPVJ010000574">
    <property type="protein sequence ID" value="CAG2162880.1"/>
    <property type="molecule type" value="Genomic_DNA"/>
</dbReference>
<dbReference type="GO" id="GO:0016020">
    <property type="term" value="C:membrane"/>
    <property type="evidence" value="ECO:0007669"/>
    <property type="project" value="UniProtKB-SubCell"/>
</dbReference>
<dbReference type="PROSITE" id="PS51012">
    <property type="entry name" value="ABC_TM2"/>
    <property type="match status" value="1"/>
</dbReference>
<dbReference type="Pfam" id="PF12698">
    <property type="entry name" value="ABC2_membrane_3"/>
    <property type="match status" value="1"/>
</dbReference>
<evidence type="ECO:0000256" key="6">
    <source>
        <dbReference type="ARBA" id="ARBA00023136"/>
    </source>
</evidence>
<evidence type="ECO:0000256" key="1">
    <source>
        <dbReference type="ARBA" id="ARBA00004141"/>
    </source>
</evidence>
<evidence type="ECO:0000313" key="12">
    <source>
        <dbReference type="Proteomes" id="UP000728032"/>
    </source>
</evidence>
<dbReference type="EMBL" id="OC915399">
    <property type="protein sequence ID" value="CAD7640267.1"/>
    <property type="molecule type" value="Genomic_DNA"/>
</dbReference>
<name>A0A7R9LEK4_9ACAR</name>
<feature type="domain" description="ABC transmembrane type-2" evidence="10">
    <location>
        <begin position="619"/>
        <end position="847"/>
    </location>
</feature>
<keyword evidence="4" id="KW-0067">ATP-binding</keyword>
<dbReference type="PANTHER" id="PTHR43038:SF3">
    <property type="entry name" value="ABC TRANSPORTER G FAMILY MEMBER 20 ISOFORM X1"/>
    <property type="match status" value="1"/>
</dbReference>
<evidence type="ECO:0000313" key="11">
    <source>
        <dbReference type="EMBL" id="CAD7640267.1"/>
    </source>
</evidence>
<dbReference type="InterPro" id="IPR003439">
    <property type="entry name" value="ABC_transporter-like_ATP-bd"/>
</dbReference>
<dbReference type="InterPro" id="IPR003593">
    <property type="entry name" value="AAA+_ATPase"/>
</dbReference>
<protein>
    <submittedName>
        <fullName evidence="11">Uncharacterized protein</fullName>
    </submittedName>
</protein>
<gene>
    <name evidence="11" type="ORF">ONB1V03_LOCUS2468</name>
</gene>
<dbReference type="InterPro" id="IPR047817">
    <property type="entry name" value="ABC2_TM_bact-type"/>
</dbReference>
<dbReference type="PROSITE" id="PS00211">
    <property type="entry name" value="ABC_TRANSPORTER_1"/>
    <property type="match status" value="1"/>
</dbReference>